<keyword evidence="1" id="KW-0805">Transcription regulation</keyword>
<feature type="domain" description="HTH hxlR-type" evidence="4">
    <location>
        <begin position="26"/>
        <end position="124"/>
    </location>
</feature>
<keyword evidence="6" id="KW-1185">Reference proteome</keyword>
<dbReference type="Pfam" id="PF01638">
    <property type="entry name" value="HxlR"/>
    <property type="match status" value="1"/>
</dbReference>
<evidence type="ECO:0000256" key="3">
    <source>
        <dbReference type="ARBA" id="ARBA00023163"/>
    </source>
</evidence>
<evidence type="ECO:0000256" key="2">
    <source>
        <dbReference type="ARBA" id="ARBA00023125"/>
    </source>
</evidence>
<dbReference type="InterPro" id="IPR036388">
    <property type="entry name" value="WH-like_DNA-bd_sf"/>
</dbReference>
<dbReference type="Gene3D" id="1.10.10.10">
    <property type="entry name" value="Winged helix-like DNA-binding domain superfamily/Winged helix DNA-binding domain"/>
    <property type="match status" value="1"/>
</dbReference>
<name>A0ABP4UWJ1_9MICO</name>
<dbReference type="Proteomes" id="UP001501138">
    <property type="component" value="Unassembled WGS sequence"/>
</dbReference>
<dbReference type="PANTHER" id="PTHR33204:SF37">
    <property type="entry name" value="HTH-TYPE TRANSCRIPTIONAL REGULATOR YODB"/>
    <property type="match status" value="1"/>
</dbReference>
<protein>
    <submittedName>
        <fullName evidence="5">Helix-turn-helix domain-containing protein</fullName>
    </submittedName>
</protein>
<dbReference type="SUPFAM" id="SSF46785">
    <property type="entry name" value="Winged helix' DNA-binding domain"/>
    <property type="match status" value="1"/>
</dbReference>
<organism evidence="5 6">
    <name type="scientific">Isoptericola hypogeus</name>
    <dbReference type="NCBI Taxonomy" id="300179"/>
    <lineage>
        <taxon>Bacteria</taxon>
        <taxon>Bacillati</taxon>
        <taxon>Actinomycetota</taxon>
        <taxon>Actinomycetes</taxon>
        <taxon>Micrococcales</taxon>
        <taxon>Promicromonosporaceae</taxon>
        <taxon>Isoptericola</taxon>
    </lineage>
</organism>
<dbReference type="InterPro" id="IPR036390">
    <property type="entry name" value="WH_DNA-bd_sf"/>
</dbReference>
<reference evidence="6" key="1">
    <citation type="journal article" date="2019" name="Int. J. Syst. Evol. Microbiol.">
        <title>The Global Catalogue of Microorganisms (GCM) 10K type strain sequencing project: providing services to taxonomists for standard genome sequencing and annotation.</title>
        <authorList>
            <consortium name="The Broad Institute Genomics Platform"/>
            <consortium name="The Broad Institute Genome Sequencing Center for Infectious Disease"/>
            <person name="Wu L."/>
            <person name="Ma J."/>
        </authorList>
    </citation>
    <scope>NUCLEOTIDE SEQUENCE [LARGE SCALE GENOMIC DNA]</scope>
    <source>
        <strain evidence="6">JCM 15589</strain>
    </source>
</reference>
<dbReference type="PROSITE" id="PS51118">
    <property type="entry name" value="HTH_HXLR"/>
    <property type="match status" value="1"/>
</dbReference>
<evidence type="ECO:0000313" key="6">
    <source>
        <dbReference type="Proteomes" id="UP001501138"/>
    </source>
</evidence>
<accession>A0ABP4UWJ1</accession>
<keyword evidence="2" id="KW-0238">DNA-binding</keyword>
<evidence type="ECO:0000259" key="4">
    <source>
        <dbReference type="PROSITE" id="PS51118"/>
    </source>
</evidence>
<keyword evidence="3" id="KW-0804">Transcription</keyword>
<dbReference type="PANTHER" id="PTHR33204">
    <property type="entry name" value="TRANSCRIPTIONAL REGULATOR, MARR FAMILY"/>
    <property type="match status" value="1"/>
</dbReference>
<gene>
    <name evidence="5" type="ORF">GCM10009809_06550</name>
</gene>
<dbReference type="RefSeq" id="WP_344245646.1">
    <property type="nucleotide sequence ID" value="NZ_BAAAPM010000003.1"/>
</dbReference>
<proteinExistence type="predicted"/>
<evidence type="ECO:0000256" key="1">
    <source>
        <dbReference type="ARBA" id="ARBA00023015"/>
    </source>
</evidence>
<evidence type="ECO:0000313" key="5">
    <source>
        <dbReference type="EMBL" id="GAA1713097.1"/>
    </source>
</evidence>
<comment type="caution">
    <text evidence="5">The sequence shown here is derived from an EMBL/GenBank/DDBJ whole genome shotgun (WGS) entry which is preliminary data.</text>
</comment>
<dbReference type="EMBL" id="BAAAPM010000003">
    <property type="protein sequence ID" value="GAA1713097.1"/>
    <property type="molecule type" value="Genomic_DNA"/>
</dbReference>
<sequence length="142" mass="15431">MTPDALTPTGPGPSDAMVADVFARDCTSRQALEAVTGRWGVLTVAGLRDGAVRFNALRRRIDGVSEKMLAQTLQTLERDGIVVREVRTTIPPHVEYSLTDLGRRVADRLIGLIDVLEGAVDEVIAAQERYDGRRETTGRATA</sequence>
<dbReference type="InterPro" id="IPR002577">
    <property type="entry name" value="HTH_HxlR"/>
</dbReference>